<keyword evidence="4" id="KW-0049">Antioxidant</keyword>
<dbReference type="InterPro" id="IPR036249">
    <property type="entry name" value="Thioredoxin-like_sf"/>
</dbReference>
<keyword evidence="5" id="KW-0560">Oxidoreductase</keyword>
<keyword evidence="3" id="KW-0575">Peroxidase</keyword>
<dbReference type="PROSITE" id="PS51352">
    <property type="entry name" value="THIOREDOXIN_2"/>
    <property type="match status" value="1"/>
</dbReference>
<reference evidence="14" key="1">
    <citation type="journal article" date="2021" name="Syst. Appl. Microbiol.">
        <title>Roseomonas hellenica sp. nov., isolated from roots of wild-growing Alkanna tinctoria.</title>
        <authorList>
            <person name="Rat A."/>
            <person name="Naranjo H.D."/>
            <person name="Lebbe L."/>
            <person name="Cnockaert M."/>
            <person name="Krigas N."/>
            <person name="Grigoriadou K."/>
            <person name="Maloupa E."/>
            <person name="Willems A."/>
        </authorList>
    </citation>
    <scope>NUCLEOTIDE SEQUENCE [LARGE SCALE GENOMIC DNA]</scope>
    <source>
        <strain evidence="14">LMG 31523</strain>
    </source>
</reference>
<gene>
    <name evidence="13" type="ORF">GXW71_10005</name>
</gene>
<dbReference type="PANTHER" id="PTHR42801">
    <property type="entry name" value="THIOREDOXIN-DEPENDENT PEROXIDE REDUCTASE"/>
    <property type="match status" value="1"/>
</dbReference>
<evidence type="ECO:0000256" key="3">
    <source>
        <dbReference type="ARBA" id="ARBA00022559"/>
    </source>
</evidence>
<dbReference type="InterPro" id="IPR013766">
    <property type="entry name" value="Thioredoxin_domain"/>
</dbReference>
<dbReference type="Gene3D" id="3.40.30.10">
    <property type="entry name" value="Glutaredoxin"/>
    <property type="match status" value="1"/>
</dbReference>
<keyword evidence="6" id="KW-1015">Disulfide bond</keyword>
<evidence type="ECO:0000256" key="7">
    <source>
        <dbReference type="ARBA" id="ARBA00023284"/>
    </source>
</evidence>
<comment type="similarity">
    <text evidence="9">Belongs to the peroxiredoxin family. BCP/PrxQ subfamily.</text>
</comment>
<dbReference type="SUPFAM" id="SSF52833">
    <property type="entry name" value="Thioredoxin-like"/>
    <property type="match status" value="1"/>
</dbReference>
<dbReference type="EMBL" id="JAAGBB010000010">
    <property type="protein sequence ID" value="MBR0664684.1"/>
    <property type="molecule type" value="Genomic_DNA"/>
</dbReference>
<evidence type="ECO:0000256" key="8">
    <source>
        <dbReference type="ARBA" id="ARBA00032824"/>
    </source>
</evidence>
<evidence type="ECO:0000256" key="6">
    <source>
        <dbReference type="ARBA" id="ARBA00023157"/>
    </source>
</evidence>
<dbReference type="RefSeq" id="WP_211852351.1">
    <property type="nucleotide sequence ID" value="NZ_JAAGBB010000010.1"/>
</dbReference>
<evidence type="ECO:0000313" key="14">
    <source>
        <dbReference type="Proteomes" id="UP001196870"/>
    </source>
</evidence>
<feature type="domain" description="Thioredoxin" evidence="12">
    <location>
        <begin position="43"/>
        <end position="216"/>
    </location>
</feature>
<evidence type="ECO:0000256" key="11">
    <source>
        <dbReference type="ARBA" id="ARBA00049091"/>
    </source>
</evidence>
<dbReference type="InterPro" id="IPR050924">
    <property type="entry name" value="Peroxiredoxin_BCP/PrxQ"/>
</dbReference>
<proteinExistence type="inferred from homology"/>
<evidence type="ECO:0000259" key="12">
    <source>
        <dbReference type="PROSITE" id="PS51352"/>
    </source>
</evidence>
<name>A0ABS5EWL4_9PROT</name>
<evidence type="ECO:0000313" key="13">
    <source>
        <dbReference type="EMBL" id="MBR0664684.1"/>
    </source>
</evidence>
<evidence type="ECO:0000256" key="2">
    <source>
        <dbReference type="ARBA" id="ARBA00013017"/>
    </source>
</evidence>
<dbReference type="Pfam" id="PF00578">
    <property type="entry name" value="AhpC-TSA"/>
    <property type="match status" value="1"/>
</dbReference>
<organism evidence="13 14">
    <name type="scientific">Plastoroseomonas hellenica</name>
    <dbReference type="NCBI Taxonomy" id="2687306"/>
    <lineage>
        <taxon>Bacteria</taxon>
        <taxon>Pseudomonadati</taxon>
        <taxon>Pseudomonadota</taxon>
        <taxon>Alphaproteobacteria</taxon>
        <taxon>Acetobacterales</taxon>
        <taxon>Acetobacteraceae</taxon>
        <taxon>Plastoroseomonas</taxon>
    </lineage>
</organism>
<evidence type="ECO:0000256" key="10">
    <source>
        <dbReference type="ARBA" id="ARBA00042639"/>
    </source>
</evidence>
<evidence type="ECO:0000256" key="9">
    <source>
        <dbReference type="ARBA" id="ARBA00038489"/>
    </source>
</evidence>
<comment type="caution">
    <text evidence="13">The sequence shown here is derived from an EMBL/GenBank/DDBJ whole genome shotgun (WGS) entry which is preliminary data.</text>
</comment>
<dbReference type="InterPro" id="IPR000866">
    <property type="entry name" value="AhpC/TSA"/>
</dbReference>
<keyword evidence="14" id="KW-1185">Reference proteome</keyword>
<dbReference type="EC" id="1.11.1.24" evidence="2"/>
<evidence type="ECO:0000256" key="1">
    <source>
        <dbReference type="ARBA" id="ARBA00003330"/>
    </source>
</evidence>
<comment type="function">
    <text evidence="1">Thiol-specific peroxidase that catalyzes the reduction of hydrogen peroxide and organic hydroperoxides to water and alcohols, respectively. Plays a role in cell protection against oxidative stress by detoxifying peroxides and as sensor of hydrogen peroxide-mediated signaling events.</text>
</comment>
<evidence type="ECO:0000256" key="5">
    <source>
        <dbReference type="ARBA" id="ARBA00023002"/>
    </source>
</evidence>
<dbReference type="CDD" id="cd02970">
    <property type="entry name" value="PRX_like2"/>
    <property type="match status" value="1"/>
</dbReference>
<dbReference type="Proteomes" id="UP001196870">
    <property type="component" value="Unassembled WGS sequence"/>
</dbReference>
<comment type="catalytic activity">
    <reaction evidence="11">
        <text>a hydroperoxide + [thioredoxin]-dithiol = an alcohol + [thioredoxin]-disulfide + H2O</text>
        <dbReference type="Rhea" id="RHEA:62620"/>
        <dbReference type="Rhea" id="RHEA-COMP:10698"/>
        <dbReference type="Rhea" id="RHEA-COMP:10700"/>
        <dbReference type="ChEBI" id="CHEBI:15377"/>
        <dbReference type="ChEBI" id="CHEBI:29950"/>
        <dbReference type="ChEBI" id="CHEBI:30879"/>
        <dbReference type="ChEBI" id="CHEBI:35924"/>
        <dbReference type="ChEBI" id="CHEBI:50058"/>
        <dbReference type="EC" id="1.11.1.24"/>
    </reaction>
</comment>
<evidence type="ECO:0000256" key="4">
    <source>
        <dbReference type="ARBA" id="ARBA00022862"/>
    </source>
</evidence>
<sequence length="217" mass="23940">MGLQEQLAAFRAEFARTAPAGRPALYDSKIEELRTSFALEKAIGTGDEAPDFTLQDGQGRSISLLKELLRGPVVLTFYRGAWCPYCNIQLRAYQAALSEIASLDGSLIAVSPQLPDKSLSTAEMNRLSFHVLSDVGNTVARQFGLVYSLPQELRDALRSNNKALDGFNGDESWELPVPATYVIAPDRRVALTYIDVDYRRRLEPSEVLATLASLRSD</sequence>
<keyword evidence="7" id="KW-0676">Redox-active center</keyword>
<dbReference type="PANTHER" id="PTHR42801:SF7">
    <property type="entry name" value="SLL1159 PROTEIN"/>
    <property type="match status" value="1"/>
</dbReference>
<protein>
    <recommendedName>
        <fullName evidence="2">thioredoxin-dependent peroxiredoxin</fullName>
        <ecNumber evidence="2">1.11.1.24</ecNumber>
    </recommendedName>
    <alternativeName>
        <fullName evidence="8">Thioredoxin peroxidase</fullName>
    </alternativeName>
    <alternativeName>
        <fullName evidence="10">Thioredoxin-dependent peroxiredoxin Bcp</fullName>
    </alternativeName>
</protein>
<accession>A0ABS5EWL4</accession>